<dbReference type="InterPro" id="IPR007213">
    <property type="entry name" value="Ppm1/Ppm2/Tcmp"/>
</dbReference>
<dbReference type="SUPFAM" id="SSF53335">
    <property type="entry name" value="S-adenosyl-L-methionine-dependent methyltransferases"/>
    <property type="match status" value="1"/>
</dbReference>
<dbReference type="PANTHER" id="PTHR43619:SF2">
    <property type="entry name" value="S-ADENOSYL-L-METHIONINE-DEPENDENT METHYLTRANSFERASES SUPERFAMILY PROTEIN"/>
    <property type="match status" value="1"/>
</dbReference>
<dbReference type="InterPro" id="IPR029063">
    <property type="entry name" value="SAM-dependent_MTases_sf"/>
</dbReference>
<gene>
    <name evidence="3" type="ORF">NDI37_19015</name>
</gene>
<accession>A0ABV0JT19</accession>
<keyword evidence="1 3" id="KW-0489">Methyltransferase</keyword>
<dbReference type="EMBL" id="JAMPKK010000046">
    <property type="protein sequence ID" value="MEP0866551.1"/>
    <property type="molecule type" value="Genomic_DNA"/>
</dbReference>
<dbReference type="GO" id="GO:0008168">
    <property type="term" value="F:methyltransferase activity"/>
    <property type="evidence" value="ECO:0007669"/>
    <property type="project" value="UniProtKB-KW"/>
</dbReference>
<dbReference type="Gene3D" id="3.40.50.150">
    <property type="entry name" value="Vaccinia Virus protein VP39"/>
    <property type="match status" value="1"/>
</dbReference>
<comment type="caution">
    <text evidence="3">The sequence shown here is derived from an EMBL/GenBank/DDBJ whole genome shotgun (WGS) entry which is preliminary data.</text>
</comment>
<evidence type="ECO:0000313" key="4">
    <source>
        <dbReference type="Proteomes" id="UP001442494"/>
    </source>
</evidence>
<sequence length="277" mass="32019">MEVPNNISATAFLSSQSRARAAEVSKDSYSGLWVSPETIHLWDDFAENVYPHDDLELALRCRFFLEKLQSFVKENANSIFINIAAGFTSYPFLIEPPCPSIEVDYPHVIDFKSSQLKKWQEEGILPKREIEFFPTDLKNASNLSDLRKAVGDRIYEQPSYILMEGITYYLDIPILKNLLEIFRDSQVKGSLVAFDFWKPDIVNSPVFLKLEKYFAERFGFEARTYNLFDAEFISSIEGYEIVEITDVAQQEKVYCTSELLQNYESLLMENYAVLIKV</sequence>
<dbReference type="GO" id="GO:0032259">
    <property type="term" value="P:methylation"/>
    <property type="evidence" value="ECO:0007669"/>
    <property type="project" value="UniProtKB-KW"/>
</dbReference>
<organism evidence="3 4">
    <name type="scientific">Funiculus sociatus GB2-A5</name>
    <dbReference type="NCBI Taxonomy" id="2933946"/>
    <lineage>
        <taxon>Bacteria</taxon>
        <taxon>Bacillati</taxon>
        <taxon>Cyanobacteriota</taxon>
        <taxon>Cyanophyceae</taxon>
        <taxon>Coleofasciculales</taxon>
        <taxon>Coleofasciculaceae</taxon>
        <taxon>Funiculus</taxon>
    </lineage>
</organism>
<dbReference type="Pfam" id="PF04072">
    <property type="entry name" value="LCM"/>
    <property type="match status" value="1"/>
</dbReference>
<evidence type="ECO:0000313" key="3">
    <source>
        <dbReference type="EMBL" id="MEP0866551.1"/>
    </source>
</evidence>
<keyword evidence="4" id="KW-1185">Reference proteome</keyword>
<dbReference type="EC" id="2.1.1.-" evidence="3"/>
<dbReference type="Proteomes" id="UP001442494">
    <property type="component" value="Unassembled WGS sequence"/>
</dbReference>
<dbReference type="PANTHER" id="PTHR43619">
    <property type="entry name" value="S-ADENOSYL-L-METHIONINE-DEPENDENT METHYLTRANSFERASE YKTD-RELATED"/>
    <property type="match status" value="1"/>
</dbReference>
<dbReference type="RefSeq" id="WP_190417197.1">
    <property type="nucleotide sequence ID" value="NZ_JAMPKK010000046.1"/>
</dbReference>
<proteinExistence type="predicted"/>
<evidence type="ECO:0000256" key="2">
    <source>
        <dbReference type="ARBA" id="ARBA00022679"/>
    </source>
</evidence>
<keyword evidence="2 3" id="KW-0808">Transferase</keyword>
<reference evidence="3 4" key="1">
    <citation type="submission" date="2022-04" db="EMBL/GenBank/DDBJ databases">
        <title>Positive selection, recombination, and allopatry shape intraspecific diversity of widespread and dominant cyanobacteria.</title>
        <authorList>
            <person name="Wei J."/>
            <person name="Shu W."/>
            <person name="Hu C."/>
        </authorList>
    </citation>
    <scope>NUCLEOTIDE SEQUENCE [LARGE SCALE GENOMIC DNA]</scope>
    <source>
        <strain evidence="3 4">GB2-A5</strain>
    </source>
</reference>
<protein>
    <submittedName>
        <fullName evidence="3">Class I SAM-dependent methyltransferase</fullName>
        <ecNumber evidence="3">2.1.1.-</ecNumber>
    </submittedName>
</protein>
<evidence type="ECO:0000256" key="1">
    <source>
        <dbReference type="ARBA" id="ARBA00022603"/>
    </source>
</evidence>
<name>A0ABV0JT19_9CYAN</name>